<reference evidence="2" key="1">
    <citation type="submission" date="2020-08" db="EMBL/GenBank/DDBJ databases">
        <title>Multicomponent nature underlies the extraordinary mechanical properties of spider dragline silk.</title>
        <authorList>
            <person name="Kono N."/>
            <person name="Nakamura H."/>
            <person name="Mori M."/>
            <person name="Yoshida Y."/>
            <person name="Ohtoshi R."/>
            <person name="Malay A.D."/>
            <person name="Moran D.A.P."/>
            <person name="Tomita M."/>
            <person name="Numata K."/>
            <person name="Arakawa K."/>
        </authorList>
    </citation>
    <scope>NUCLEOTIDE SEQUENCE</scope>
</reference>
<dbReference type="EMBL" id="BMAW01081005">
    <property type="protein sequence ID" value="GFU22363.1"/>
    <property type="molecule type" value="Genomic_DNA"/>
</dbReference>
<feature type="compositionally biased region" description="Polar residues" evidence="1">
    <location>
        <begin position="530"/>
        <end position="544"/>
    </location>
</feature>
<feature type="compositionally biased region" description="Polar residues" evidence="1">
    <location>
        <begin position="589"/>
        <end position="598"/>
    </location>
</feature>
<feature type="compositionally biased region" description="Acidic residues" evidence="1">
    <location>
        <begin position="747"/>
        <end position="759"/>
    </location>
</feature>
<organism evidence="2 3">
    <name type="scientific">Nephila pilipes</name>
    <name type="common">Giant wood spider</name>
    <name type="synonym">Nephila maculata</name>
    <dbReference type="NCBI Taxonomy" id="299642"/>
    <lineage>
        <taxon>Eukaryota</taxon>
        <taxon>Metazoa</taxon>
        <taxon>Ecdysozoa</taxon>
        <taxon>Arthropoda</taxon>
        <taxon>Chelicerata</taxon>
        <taxon>Arachnida</taxon>
        <taxon>Araneae</taxon>
        <taxon>Araneomorphae</taxon>
        <taxon>Entelegynae</taxon>
        <taxon>Araneoidea</taxon>
        <taxon>Nephilidae</taxon>
        <taxon>Nephila</taxon>
    </lineage>
</organism>
<dbReference type="Proteomes" id="UP000887013">
    <property type="component" value="Unassembled WGS sequence"/>
</dbReference>
<feature type="region of interest" description="Disordered" evidence="1">
    <location>
        <begin position="397"/>
        <end position="425"/>
    </location>
</feature>
<evidence type="ECO:0000256" key="1">
    <source>
        <dbReference type="SAM" id="MobiDB-lite"/>
    </source>
</evidence>
<gene>
    <name evidence="2" type="primary">AVEN_187868_1</name>
    <name evidence="2" type="ORF">NPIL_664961</name>
</gene>
<sequence length="1309" mass="147853">MGREDTRKNVFMVDLCSLECVYRIPFPMGSIRWWEIEPHLRWISALSVFFKRQRICSGENYENGKISDNLFVEITRECSSIFLHWVFRYRNGIFRQSFRGYNANTVLFPYIGGIGTHLWMRSEPSSLMDNWTLGPRTNAWIPNRNEICPELQGFAKASSSEFVESDAEMGNGSSHSIVLGPPRFQSSDYPVRNGYHPDHRGVPKYVHPQNRVLPKPVAGQRLRSTDNGSILQTAGTIRGQRRDSGDKEEHVDPEVMGILRRRSEMIEKENDCYHHLNLRNHRLFHSDPNIARRPSPCGYTNDDLSEGYTNRRSCNGGAAGRASKLKYKKKSRAPDPPPPGNSFPRRPQSSYAQEDDRERKNPNGLACKCINKPRAPQPPAIVVHPPPPPPMPNAVTTRTKIGSPTSSRTNTEMTSRSQGETSTKSPYITRAVESQVNRTTYEKKVHPLEKWRNCRSTGDIRIDEEEEPSTSRTTIFDSKKISDGQSKLPSYLPQRPDPFQKEIQAVTKKIAESRQQENSPSEETSHKASKPTSPDTKTNESNSKPKFYFADAGVFKANQKIEPPEKLKDRKSNSEGVSKSDCSRKISGELQTNENTTVDEIVPSLQRFSPARRRFKLSSGNSTPTPQQKAEKEWDHLSKSLFNKQDAESDIDVRLRPVLPRKPPEVPKFSPSEAWQALGSDGLGSSNHSTSDDGPDSLIPYKRNLPHRNGINERPRRTSDRDYDRYDDGYKHSSLSDSHWTPRQDLLDDSDVSSEDSEEAVVPRMRPGLGEISTRFSLPTVMFSNMRPIGSEIKSNSTQPAFLNDSAKTKQIKKKRNEQIYDNNQGSNFRRFLSKRNKYLSEEDITVSDSNWTFGQYGLQKRGKQYSSDLMLSDKKKYELMVQNSFGDFLGDILVSKANDMRKQMKSSDSGNSNFSFYSTDGQIMYVPEKGGFVKNGECSPPTKGRVYDMRRRFDAIADAPRSNFGLKNSKKKPNASDFDLSRRRDLELAKMLEDEVRKRRNKEKISIRQQLQRMKHLQSDDEEDDDFDDEAYFTEPKSREESQSPFFSPERPTTTSELGLKQSRFGQGASTSAINSSHLSHWQSSPALLEDSLMKNNMHPSAKGRLSLSSVMSSPDSGAWVQSSGVVDTWLQKQQKLGLEGLKSQSGSSPEGRLTASDPANDGDVSSSPTPAPPKKERRKTNIYKQLMDIVRKEERHLKNAQRGEAASRDSSYSHRESSPSTCSESSSTSSYSYSDSSSAKNHAKNGVPANKEFGYRPSSATPSFQVAFVQPYSPSKSYRPVPFDVVTSPYRLPGLQEEGKQMQAEVS</sequence>
<feature type="region of interest" description="Disordered" evidence="1">
    <location>
        <begin position="1139"/>
        <end position="1257"/>
    </location>
</feature>
<accession>A0A8X6QEK0</accession>
<feature type="compositionally biased region" description="Basic and acidic residues" evidence="1">
    <location>
        <begin position="710"/>
        <end position="731"/>
    </location>
</feature>
<feature type="region of interest" description="Disordered" evidence="1">
    <location>
        <begin position="462"/>
        <end position="762"/>
    </location>
</feature>
<feature type="compositionally biased region" description="Basic and acidic residues" evidence="1">
    <location>
        <begin position="1207"/>
        <end position="1219"/>
    </location>
</feature>
<evidence type="ECO:0000313" key="3">
    <source>
        <dbReference type="Proteomes" id="UP000887013"/>
    </source>
</evidence>
<feature type="compositionally biased region" description="Basic and acidic residues" evidence="1">
    <location>
        <begin position="645"/>
        <end position="655"/>
    </location>
</feature>
<feature type="compositionally biased region" description="Polar residues" evidence="1">
    <location>
        <begin position="1065"/>
        <end position="1087"/>
    </location>
</feature>
<evidence type="ECO:0000313" key="2">
    <source>
        <dbReference type="EMBL" id="GFU22363.1"/>
    </source>
</evidence>
<feature type="compositionally biased region" description="Polar residues" evidence="1">
    <location>
        <begin position="618"/>
        <end position="628"/>
    </location>
</feature>
<feature type="compositionally biased region" description="Acidic residues" evidence="1">
    <location>
        <begin position="1021"/>
        <end position="1033"/>
    </location>
</feature>
<proteinExistence type="predicted"/>
<feature type="region of interest" description="Disordered" evidence="1">
    <location>
        <begin position="998"/>
        <end position="1124"/>
    </location>
</feature>
<feature type="compositionally biased region" description="Polar residues" evidence="1">
    <location>
        <begin position="1044"/>
        <end position="1058"/>
    </location>
</feature>
<name>A0A8X6QEK0_NEPPI</name>
<feature type="compositionally biased region" description="Basic and acidic residues" evidence="1">
    <location>
        <begin position="562"/>
        <end position="573"/>
    </location>
</feature>
<feature type="region of interest" description="Disordered" evidence="1">
    <location>
        <begin position="306"/>
        <end position="379"/>
    </location>
</feature>
<feature type="compositionally biased region" description="Basic and acidic residues" evidence="1">
    <location>
        <begin position="629"/>
        <end position="638"/>
    </location>
</feature>
<comment type="caution">
    <text evidence="2">The sequence shown here is derived from an EMBL/GenBank/DDBJ whole genome shotgun (WGS) entry which is preliminary data.</text>
</comment>
<feature type="compositionally biased region" description="Low complexity" evidence="1">
    <location>
        <begin position="1108"/>
        <end position="1118"/>
    </location>
</feature>
<dbReference type="OrthoDB" id="5917823at2759"/>
<feature type="compositionally biased region" description="Low complexity" evidence="1">
    <location>
        <begin position="1220"/>
        <end position="1240"/>
    </location>
</feature>
<protein>
    <submittedName>
        <fullName evidence="2">Uncharacterized protein</fullName>
    </submittedName>
</protein>
<keyword evidence="3" id="KW-1185">Reference proteome</keyword>